<reference evidence="4" key="1">
    <citation type="journal article" date="2020" name="Stud. Mycol.">
        <title>101 Dothideomycetes genomes: a test case for predicting lifestyles and emergence of pathogens.</title>
        <authorList>
            <person name="Haridas S."/>
            <person name="Albert R."/>
            <person name="Binder M."/>
            <person name="Bloem J."/>
            <person name="Labutti K."/>
            <person name="Salamov A."/>
            <person name="Andreopoulos B."/>
            <person name="Baker S."/>
            <person name="Barry K."/>
            <person name="Bills G."/>
            <person name="Bluhm B."/>
            <person name="Cannon C."/>
            <person name="Castanera R."/>
            <person name="Culley D."/>
            <person name="Daum C."/>
            <person name="Ezra D."/>
            <person name="Gonzalez J."/>
            <person name="Henrissat B."/>
            <person name="Kuo A."/>
            <person name="Liang C."/>
            <person name="Lipzen A."/>
            <person name="Lutzoni F."/>
            <person name="Magnuson J."/>
            <person name="Mondo S."/>
            <person name="Nolan M."/>
            <person name="Ohm R."/>
            <person name="Pangilinan J."/>
            <person name="Park H.-J."/>
            <person name="Ramirez L."/>
            <person name="Alfaro M."/>
            <person name="Sun H."/>
            <person name="Tritt A."/>
            <person name="Yoshinaga Y."/>
            <person name="Zwiers L.-H."/>
            <person name="Turgeon B."/>
            <person name="Goodwin S."/>
            <person name="Spatafora J."/>
            <person name="Crous P."/>
            <person name="Grigoriev I."/>
        </authorList>
    </citation>
    <scope>NUCLEOTIDE SEQUENCE</scope>
    <source>
        <strain evidence="4">CBS 122681</strain>
    </source>
</reference>
<organism evidence="4 5">
    <name type="scientific">Lophiostoma macrostomum CBS 122681</name>
    <dbReference type="NCBI Taxonomy" id="1314788"/>
    <lineage>
        <taxon>Eukaryota</taxon>
        <taxon>Fungi</taxon>
        <taxon>Dikarya</taxon>
        <taxon>Ascomycota</taxon>
        <taxon>Pezizomycotina</taxon>
        <taxon>Dothideomycetes</taxon>
        <taxon>Pleosporomycetidae</taxon>
        <taxon>Pleosporales</taxon>
        <taxon>Lophiostomataceae</taxon>
        <taxon>Lophiostoma</taxon>
    </lineage>
</organism>
<gene>
    <name evidence="4" type="ORF">K491DRAFT_695375</name>
</gene>
<dbReference type="InterPro" id="IPR007219">
    <property type="entry name" value="XnlR_reg_dom"/>
</dbReference>
<keyword evidence="1" id="KW-0479">Metal-binding</keyword>
<keyword evidence="5" id="KW-1185">Reference proteome</keyword>
<dbReference type="PROSITE" id="PS50048">
    <property type="entry name" value="ZN2_CY6_FUNGAL_2"/>
    <property type="match status" value="1"/>
</dbReference>
<evidence type="ECO:0000259" key="3">
    <source>
        <dbReference type="PROSITE" id="PS50048"/>
    </source>
</evidence>
<dbReference type="Pfam" id="PF04082">
    <property type="entry name" value="Fungal_trans"/>
    <property type="match status" value="1"/>
</dbReference>
<evidence type="ECO:0000313" key="4">
    <source>
        <dbReference type="EMBL" id="KAF2652653.1"/>
    </source>
</evidence>
<dbReference type="InterPro" id="IPR050987">
    <property type="entry name" value="AtrR-like"/>
</dbReference>
<evidence type="ECO:0000256" key="1">
    <source>
        <dbReference type="ARBA" id="ARBA00022723"/>
    </source>
</evidence>
<dbReference type="Gene3D" id="4.10.240.10">
    <property type="entry name" value="Zn(2)-C6 fungal-type DNA-binding domain"/>
    <property type="match status" value="1"/>
</dbReference>
<protein>
    <recommendedName>
        <fullName evidence="3">Zn(2)-C6 fungal-type domain-containing protein</fullName>
    </recommendedName>
</protein>
<proteinExistence type="predicted"/>
<dbReference type="CDD" id="cd00067">
    <property type="entry name" value="GAL4"/>
    <property type="match status" value="1"/>
</dbReference>
<feature type="domain" description="Zn(2)-C6 fungal-type" evidence="3">
    <location>
        <begin position="20"/>
        <end position="49"/>
    </location>
</feature>
<accession>A0A6A6T1A5</accession>
<sequence length="654" mass="71932">MDMHRETGGQGRPVRVVRRSCDQCRSRKVGCDRGTPCSPCVSARLSCTHSAVAQSSTGPRQRVLISTQYEQKIDAIARDIDGIKQSLQSLQLTTAEARPKTPPVMRTAQGNLITQPETVTGLSASSDEIAWGNSTHVTDFIGAVVREGATRAVDLETNQVLSSLQLLLQRLGSPLTSSEVGFAREAETRSHDNTTMPPQDAVVAVLKWAKEHTSNVRLAWLGQILPLERFTKMCQNIYFSVDGYSEIDYILANGFLSYVFFEHLVVSGRSDFAEYSQLCRNSLHSALSRLPLLIPSSVDVIAALTLGAYNAVENSKANAAWTFISAASTHCLTLGYNRLRSYFGKSQSVATAQEGLFWAVYRLDKGISLRLGQSSNLRDGDISLSLPNDARMRTANIQGRAYDELYSPKGLIREDFERTCIAESFALEVRQCIAETKADILKTFGNSATHPTDPVGKAYMQCDLICQYSLLTLILRAVSAPVGSPCTVSDECLSAAREALHMHEECIATVRSCKNEPLMLARYVNWAIVHCPFPPFFILLTHSTQLLDALEVCDLERFAASLESPDSPWVSGFPTQPAHLYHILCKAARLYLDFNTTPANNDLLGFQSGSFGNAGGTNMTAPTLEDPGQGEGWLGDWFYENQLIMGVLDQNMHF</sequence>
<dbReference type="OrthoDB" id="103819at2759"/>
<dbReference type="PROSITE" id="PS00463">
    <property type="entry name" value="ZN2_CY6_FUNGAL_1"/>
    <property type="match status" value="1"/>
</dbReference>
<dbReference type="PANTHER" id="PTHR46910:SF5">
    <property type="entry name" value="ZN(II)2CYS6 TRANSCRIPTION FACTOR (EUROFUNG)"/>
    <property type="match status" value="1"/>
</dbReference>
<name>A0A6A6T1A5_9PLEO</name>
<dbReference type="Proteomes" id="UP000799324">
    <property type="component" value="Unassembled WGS sequence"/>
</dbReference>
<dbReference type="InterPro" id="IPR001138">
    <property type="entry name" value="Zn2Cys6_DnaBD"/>
</dbReference>
<evidence type="ECO:0000256" key="2">
    <source>
        <dbReference type="ARBA" id="ARBA00023242"/>
    </source>
</evidence>
<dbReference type="SUPFAM" id="SSF57701">
    <property type="entry name" value="Zn2/Cys6 DNA-binding domain"/>
    <property type="match status" value="1"/>
</dbReference>
<dbReference type="GO" id="GO:0000981">
    <property type="term" value="F:DNA-binding transcription factor activity, RNA polymerase II-specific"/>
    <property type="evidence" value="ECO:0007669"/>
    <property type="project" value="InterPro"/>
</dbReference>
<dbReference type="Pfam" id="PF00172">
    <property type="entry name" value="Zn_clus"/>
    <property type="match status" value="1"/>
</dbReference>
<dbReference type="GO" id="GO:0003677">
    <property type="term" value="F:DNA binding"/>
    <property type="evidence" value="ECO:0007669"/>
    <property type="project" value="InterPro"/>
</dbReference>
<evidence type="ECO:0000313" key="5">
    <source>
        <dbReference type="Proteomes" id="UP000799324"/>
    </source>
</evidence>
<dbReference type="EMBL" id="MU004396">
    <property type="protein sequence ID" value="KAF2652653.1"/>
    <property type="molecule type" value="Genomic_DNA"/>
</dbReference>
<dbReference type="GO" id="GO:0006351">
    <property type="term" value="P:DNA-templated transcription"/>
    <property type="evidence" value="ECO:0007669"/>
    <property type="project" value="InterPro"/>
</dbReference>
<dbReference type="SMART" id="SM00906">
    <property type="entry name" value="Fungal_trans"/>
    <property type="match status" value="1"/>
</dbReference>
<dbReference type="GO" id="GO:0008270">
    <property type="term" value="F:zinc ion binding"/>
    <property type="evidence" value="ECO:0007669"/>
    <property type="project" value="InterPro"/>
</dbReference>
<dbReference type="AlphaFoldDB" id="A0A6A6T1A5"/>
<dbReference type="InterPro" id="IPR036864">
    <property type="entry name" value="Zn2-C6_fun-type_DNA-bd_sf"/>
</dbReference>
<keyword evidence="2" id="KW-0539">Nucleus</keyword>
<dbReference type="SMART" id="SM00066">
    <property type="entry name" value="GAL4"/>
    <property type="match status" value="1"/>
</dbReference>
<dbReference type="PANTHER" id="PTHR46910">
    <property type="entry name" value="TRANSCRIPTION FACTOR PDR1"/>
    <property type="match status" value="1"/>
</dbReference>
<dbReference type="CDD" id="cd12148">
    <property type="entry name" value="fungal_TF_MHR"/>
    <property type="match status" value="1"/>
</dbReference>